<gene>
    <name evidence="2" type="ORF">INT48_000211</name>
</gene>
<accession>A0A8H7SYF6</accession>
<evidence type="ECO:0000313" key="3">
    <source>
        <dbReference type="Proteomes" id="UP000613177"/>
    </source>
</evidence>
<comment type="caution">
    <text evidence="2">The sequence shown here is derived from an EMBL/GenBank/DDBJ whole genome shotgun (WGS) entry which is preliminary data.</text>
</comment>
<proteinExistence type="predicted"/>
<dbReference type="EMBL" id="JAEPRE010000015">
    <property type="protein sequence ID" value="KAG2236656.1"/>
    <property type="molecule type" value="Genomic_DNA"/>
</dbReference>
<dbReference type="AlphaFoldDB" id="A0A8H7SYF6"/>
<feature type="compositionally biased region" description="Basic and acidic residues" evidence="1">
    <location>
        <begin position="94"/>
        <end position="104"/>
    </location>
</feature>
<keyword evidence="3" id="KW-1185">Reference proteome</keyword>
<reference evidence="2" key="1">
    <citation type="submission" date="2021-01" db="EMBL/GenBank/DDBJ databases">
        <title>Metabolic potential, ecology and presence of endohyphal bacteria is reflected in genomic diversity of Mucoromycotina.</title>
        <authorList>
            <person name="Muszewska A."/>
            <person name="Okrasinska A."/>
            <person name="Steczkiewicz K."/>
            <person name="Drgas O."/>
            <person name="Orlowska M."/>
            <person name="Perlinska-Lenart U."/>
            <person name="Aleksandrzak-Piekarczyk T."/>
            <person name="Szatraj K."/>
            <person name="Zielenkiewicz U."/>
            <person name="Pilsyk S."/>
            <person name="Malc E."/>
            <person name="Mieczkowski P."/>
            <person name="Kruszewska J.S."/>
            <person name="Biernat P."/>
            <person name="Pawlowska J."/>
        </authorList>
    </citation>
    <scope>NUCLEOTIDE SEQUENCE</scope>
    <source>
        <strain evidence="2">WA0000018081</strain>
    </source>
</reference>
<sequence>MNGFNSIDPFFGNGSSTKKLSDGTPNSNPNMGSPRTAQLATIGKTDWQRTRTNKLESNKLEIIYLGGKLDSNKLEIIYSASNYGNDATRIADHSQQHGEGRKIDNGSIADNAGNYHGRNNTWMVEMREEAPVSTRKKKSYHTEQISCNLNDLVLGLKSPIIQSAISKMEEEGSQCNSRSSTSSSSPIPFEFIVDEQKKLAKNYNTGAKEFIPTYSKRNL</sequence>
<feature type="compositionally biased region" description="Low complexity" evidence="1">
    <location>
        <begin position="173"/>
        <end position="185"/>
    </location>
</feature>
<feature type="compositionally biased region" description="Polar residues" evidence="1">
    <location>
        <begin position="13"/>
        <end position="36"/>
    </location>
</feature>
<feature type="region of interest" description="Disordered" evidence="1">
    <location>
        <begin position="168"/>
        <end position="187"/>
    </location>
</feature>
<evidence type="ECO:0000256" key="1">
    <source>
        <dbReference type="SAM" id="MobiDB-lite"/>
    </source>
</evidence>
<dbReference type="Proteomes" id="UP000613177">
    <property type="component" value="Unassembled WGS sequence"/>
</dbReference>
<name>A0A8H7SYF6_9FUNG</name>
<organism evidence="2 3">
    <name type="scientific">Thamnidium elegans</name>
    <dbReference type="NCBI Taxonomy" id="101142"/>
    <lineage>
        <taxon>Eukaryota</taxon>
        <taxon>Fungi</taxon>
        <taxon>Fungi incertae sedis</taxon>
        <taxon>Mucoromycota</taxon>
        <taxon>Mucoromycotina</taxon>
        <taxon>Mucoromycetes</taxon>
        <taxon>Mucorales</taxon>
        <taxon>Mucorineae</taxon>
        <taxon>Mucoraceae</taxon>
        <taxon>Thamnidium</taxon>
    </lineage>
</organism>
<evidence type="ECO:0000313" key="2">
    <source>
        <dbReference type="EMBL" id="KAG2236656.1"/>
    </source>
</evidence>
<protein>
    <submittedName>
        <fullName evidence="2">Uncharacterized protein</fullName>
    </submittedName>
</protein>
<feature type="region of interest" description="Disordered" evidence="1">
    <location>
        <begin position="94"/>
        <end position="114"/>
    </location>
</feature>
<feature type="region of interest" description="Disordered" evidence="1">
    <location>
        <begin position="1"/>
        <end position="36"/>
    </location>
</feature>